<keyword evidence="1" id="KW-1185">Reference proteome</keyword>
<reference evidence="1" key="1">
    <citation type="submission" date="2012-09" db="EMBL/GenBank/DDBJ databases">
        <authorList>
            <person name="Martin A.A."/>
        </authorList>
    </citation>
    <scope>NUCLEOTIDE SEQUENCE</scope>
</reference>
<proteinExistence type="predicted"/>
<dbReference type="Proteomes" id="UP000035642">
    <property type="component" value="Unassembled WGS sequence"/>
</dbReference>
<organism evidence="1 2">
    <name type="scientific">Angiostrongylus cantonensis</name>
    <name type="common">Rat lungworm</name>
    <dbReference type="NCBI Taxonomy" id="6313"/>
    <lineage>
        <taxon>Eukaryota</taxon>
        <taxon>Metazoa</taxon>
        <taxon>Ecdysozoa</taxon>
        <taxon>Nematoda</taxon>
        <taxon>Chromadorea</taxon>
        <taxon>Rhabditida</taxon>
        <taxon>Rhabditina</taxon>
        <taxon>Rhabditomorpha</taxon>
        <taxon>Strongyloidea</taxon>
        <taxon>Metastrongylidae</taxon>
        <taxon>Angiostrongylus</taxon>
    </lineage>
</organism>
<dbReference type="WBParaSite" id="ACAC_0000935301-mRNA-1">
    <property type="protein sequence ID" value="ACAC_0000935301-mRNA-1"/>
    <property type="gene ID" value="ACAC_0000935301"/>
</dbReference>
<accession>A0A0K0DEN8</accession>
<evidence type="ECO:0000313" key="2">
    <source>
        <dbReference type="WBParaSite" id="ACAC_0000935301-mRNA-1"/>
    </source>
</evidence>
<sequence length="86" mass="9293">MWSVVAGRFRRQPPTDLTTDRDRFSAVAMLLISTDRSQGRALSSQCLITQDGTVPTISTCSTTLASCHPHAVTIGVPNKFNTTLQG</sequence>
<evidence type="ECO:0000313" key="1">
    <source>
        <dbReference type="Proteomes" id="UP000035642"/>
    </source>
</evidence>
<reference evidence="2" key="2">
    <citation type="submission" date="2017-02" db="UniProtKB">
        <authorList>
            <consortium name="WormBaseParasite"/>
        </authorList>
    </citation>
    <scope>IDENTIFICATION</scope>
</reference>
<dbReference type="AlphaFoldDB" id="A0A0K0DEN8"/>
<protein>
    <submittedName>
        <fullName evidence="2">Uncharacterized protein</fullName>
    </submittedName>
</protein>
<name>A0A0K0DEN8_ANGCA</name>